<accession>A0A2K9HH73</accession>
<evidence type="ECO:0000256" key="1">
    <source>
        <dbReference type="SAM" id="SignalP"/>
    </source>
</evidence>
<organism evidence="3 4">
    <name type="scientific">Companilactobacillus alimentarius DSM 20249</name>
    <dbReference type="NCBI Taxonomy" id="1423720"/>
    <lineage>
        <taxon>Bacteria</taxon>
        <taxon>Bacillati</taxon>
        <taxon>Bacillota</taxon>
        <taxon>Bacilli</taxon>
        <taxon>Lactobacillales</taxon>
        <taxon>Lactobacillaceae</taxon>
        <taxon>Companilactobacillus</taxon>
    </lineage>
</organism>
<feature type="domain" description="WxL" evidence="2">
    <location>
        <begin position="73"/>
        <end position="263"/>
    </location>
</feature>
<proteinExistence type="predicted"/>
<evidence type="ECO:0000313" key="4">
    <source>
        <dbReference type="Proteomes" id="UP000234653"/>
    </source>
</evidence>
<dbReference type="Pfam" id="PF13731">
    <property type="entry name" value="WxL"/>
    <property type="match status" value="1"/>
</dbReference>
<dbReference type="EMBL" id="CP018867">
    <property type="protein sequence ID" value="AUI71869.1"/>
    <property type="molecule type" value="Genomic_DNA"/>
</dbReference>
<name>A0A2K9HH73_9LACO</name>
<keyword evidence="1" id="KW-0732">Signal</keyword>
<reference evidence="3 4" key="1">
    <citation type="submission" date="2016-12" db="EMBL/GenBank/DDBJ databases">
        <title>The whole genome sequencing and assembly of Lactobacillus alimentarius DSM 20249T strain.</title>
        <authorList>
            <person name="Lee Y.-J."/>
            <person name="Yi H."/>
            <person name="Bahn Y.-S."/>
            <person name="Kim J.F."/>
            <person name="Lee D.-W."/>
        </authorList>
    </citation>
    <scope>NUCLEOTIDE SEQUENCE [LARGE SCALE GENOMIC DNA]</scope>
    <source>
        <strain evidence="3 4">DSM 20249</strain>
    </source>
</reference>
<sequence length="268" mass="27955">MKSIKKIIYLLALASLGLSLTPLTTVQAADTKALTVQNSLDSTSSDNSTDSKSIVTALDATTDAADSKASNVSVTVLSGILTLDAVPDFNFGNMAPGSTVKLKSNDADVSDFNTDKDSGTVNAGIDGNKNGYLQVTDSRNLTDSSNMPGFQLTASIGQLQTSDNTQTLDDILHLNSLNLVNSNDENVSNSGSTLKTNDVDISSLDGKAQTVMNLKKGEYNPGVIRATYNTPDSANLTIPSSSSSSKEAKNMNAVVTWTLTASPSVTSN</sequence>
<protein>
    <recommendedName>
        <fullName evidence="2">WxL domain-containing protein</fullName>
    </recommendedName>
</protein>
<dbReference type="Proteomes" id="UP000234653">
    <property type="component" value="Chromosome"/>
</dbReference>
<evidence type="ECO:0000313" key="3">
    <source>
        <dbReference type="EMBL" id="AUI71869.1"/>
    </source>
</evidence>
<dbReference type="InterPro" id="IPR027994">
    <property type="entry name" value="WxL_dom"/>
</dbReference>
<evidence type="ECO:0000259" key="2">
    <source>
        <dbReference type="Pfam" id="PF13731"/>
    </source>
</evidence>
<feature type="chain" id="PRO_5014914424" description="WxL domain-containing protein" evidence="1">
    <location>
        <begin position="29"/>
        <end position="268"/>
    </location>
</feature>
<dbReference type="KEGG" id="lali:LA20249_06640"/>
<feature type="signal peptide" evidence="1">
    <location>
        <begin position="1"/>
        <end position="28"/>
    </location>
</feature>
<keyword evidence="4" id="KW-1185">Reference proteome</keyword>
<gene>
    <name evidence="3" type="ORF">LA20249_06640</name>
</gene>
<dbReference type="RefSeq" id="WP_057738268.1">
    <property type="nucleotide sequence ID" value="NZ_AZDQ01000016.1"/>
</dbReference>
<dbReference type="OrthoDB" id="2328955at2"/>
<dbReference type="AlphaFoldDB" id="A0A2K9HH73"/>